<dbReference type="CDD" id="cd17039">
    <property type="entry name" value="Ubl_ubiquitin_like"/>
    <property type="match status" value="1"/>
</dbReference>
<evidence type="ECO:0000313" key="2">
    <source>
        <dbReference type="Proteomes" id="UP000008312"/>
    </source>
</evidence>
<keyword evidence="2" id="KW-1185">Reference proteome</keyword>
<dbReference type="EMBL" id="FN668690">
    <property type="protein sequence ID" value="CBK25271.2"/>
    <property type="molecule type" value="Genomic_DNA"/>
</dbReference>
<dbReference type="InParanoid" id="D8MB32"/>
<dbReference type="RefSeq" id="XP_012899319.1">
    <property type="nucleotide sequence ID" value="XM_013043865.1"/>
</dbReference>
<proteinExistence type="predicted"/>
<dbReference type="OrthoDB" id="10644098at2759"/>
<dbReference type="Proteomes" id="UP000008312">
    <property type="component" value="Unassembled WGS sequence"/>
</dbReference>
<reference evidence="1" key="1">
    <citation type="submission" date="2010-02" db="EMBL/GenBank/DDBJ databases">
        <title>Sequencing and annotation of the Blastocystis hominis genome.</title>
        <authorList>
            <person name="Wincker P."/>
        </authorList>
    </citation>
    <scope>NUCLEOTIDE SEQUENCE</scope>
    <source>
        <strain evidence="1">Singapore isolate B</strain>
    </source>
</reference>
<gene>
    <name evidence="1" type="ORF">GSBLH_T00004887001</name>
</gene>
<dbReference type="GeneID" id="24921884"/>
<name>D8MB32_BLAHO</name>
<sequence>MDDDACKVKIVGKGQRSNYMLSITRSYTIGELKKKINEQYMRKIVPYELYYKKVLLTDNTFIHDIYLGSDLFSLTLEYGTDENYTFVLDDGTTRRARMNSQENFTSIADFAASMINVPVERVIVLCDNIIPIPYVTPTQYGVTSCCFRVTVAPSPLPDLYAPDLESTLKRLAVHADLRLCYYALDCFFDTNEFSLLTNLAIITRDTLSNVNSVIFWPLSSLLVNIVDRMIRLYISEDYLKFPQLSPSPEHFAFLKAIYECIDALVGRCTPPLFLSLLSSLHADPAS</sequence>
<dbReference type="AlphaFoldDB" id="D8MB32"/>
<accession>D8MB32</accession>
<protein>
    <recommendedName>
        <fullName evidence="3">Ubiquitin-like domain-containing protein</fullName>
    </recommendedName>
</protein>
<evidence type="ECO:0000313" key="1">
    <source>
        <dbReference type="EMBL" id="CBK25271.2"/>
    </source>
</evidence>
<evidence type="ECO:0008006" key="3">
    <source>
        <dbReference type="Google" id="ProtNLM"/>
    </source>
</evidence>
<organism evidence="1">
    <name type="scientific">Blastocystis hominis</name>
    <dbReference type="NCBI Taxonomy" id="12968"/>
    <lineage>
        <taxon>Eukaryota</taxon>
        <taxon>Sar</taxon>
        <taxon>Stramenopiles</taxon>
        <taxon>Bigyra</taxon>
        <taxon>Opalozoa</taxon>
        <taxon>Opalinata</taxon>
        <taxon>Blastocystidae</taxon>
        <taxon>Blastocystis</taxon>
    </lineage>
</organism>